<reference evidence="5" key="1">
    <citation type="submission" date="2015-04" db="EMBL/GenBank/DDBJ databases">
        <title>Genome sequence of Mycobacterium arupense GUC1.</title>
        <authorList>
            <person name="Greninger A.L."/>
            <person name="Cunningham G."/>
            <person name="Chiu C.Y."/>
            <person name="Miller S."/>
        </authorList>
    </citation>
    <scope>NUCLEOTIDE SEQUENCE [LARGE SCALE GENOMIC DNA]</scope>
    <source>
        <strain evidence="5">GUC1</strain>
    </source>
</reference>
<dbReference type="Gene3D" id="1.20.1260.20">
    <property type="entry name" value="PPE superfamily"/>
    <property type="match status" value="1"/>
</dbReference>
<organism evidence="4 5">
    <name type="scientific">Mycolicibacter arupensis</name>
    <dbReference type="NCBI Taxonomy" id="342002"/>
    <lineage>
        <taxon>Bacteria</taxon>
        <taxon>Bacillati</taxon>
        <taxon>Actinomycetota</taxon>
        <taxon>Actinomycetes</taxon>
        <taxon>Mycobacteriales</taxon>
        <taxon>Mycobacteriaceae</taxon>
        <taxon>Mycolicibacter</taxon>
    </lineage>
</organism>
<accession>A0A0F5MUM0</accession>
<dbReference type="InterPro" id="IPR000030">
    <property type="entry name" value="PPE_dom"/>
</dbReference>
<evidence type="ECO:0000256" key="1">
    <source>
        <dbReference type="ARBA" id="ARBA00010652"/>
    </source>
</evidence>
<dbReference type="InterPro" id="IPR038332">
    <property type="entry name" value="PPE_sf"/>
</dbReference>
<dbReference type="SUPFAM" id="SSF140459">
    <property type="entry name" value="PE/PPE dimer-like"/>
    <property type="match status" value="1"/>
</dbReference>
<evidence type="ECO:0000256" key="2">
    <source>
        <dbReference type="SAM" id="Phobius"/>
    </source>
</evidence>
<name>A0A0F5MUM0_9MYCO</name>
<comment type="similarity">
    <text evidence="1">Belongs to the mycobacterial PPE family.</text>
</comment>
<keyword evidence="2" id="KW-1133">Transmembrane helix</keyword>
<proteinExistence type="inferred from homology"/>
<dbReference type="AlphaFoldDB" id="A0A0F5MUM0"/>
<keyword evidence="2" id="KW-0472">Membrane</keyword>
<gene>
    <name evidence="4" type="ORF">WR43_14665</name>
</gene>
<dbReference type="PANTHER" id="PTHR46766">
    <property type="entry name" value="GLUTAMINE-RICH PROTEIN 2"/>
    <property type="match status" value="1"/>
</dbReference>
<keyword evidence="2" id="KW-0812">Transmembrane</keyword>
<dbReference type="Proteomes" id="UP000034416">
    <property type="component" value="Unassembled WGS sequence"/>
</dbReference>
<feature type="transmembrane region" description="Helical" evidence="2">
    <location>
        <begin position="247"/>
        <end position="268"/>
    </location>
</feature>
<dbReference type="GO" id="GO:0052572">
    <property type="term" value="P:response to host immune response"/>
    <property type="evidence" value="ECO:0007669"/>
    <property type="project" value="TreeGrafter"/>
</dbReference>
<feature type="transmembrane region" description="Helical" evidence="2">
    <location>
        <begin position="221"/>
        <end position="241"/>
    </location>
</feature>
<dbReference type="RefSeq" id="WP_046190342.1">
    <property type="nucleotide sequence ID" value="NZ_JACKUJ010000021.1"/>
</dbReference>
<dbReference type="EMBL" id="LASW01000072">
    <property type="protein sequence ID" value="KKB98391.1"/>
    <property type="molecule type" value="Genomic_DNA"/>
</dbReference>
<evidence type="ECO:0000313" key="5">
    <source>
        <dbReference type="Proteomes" id="UP000034416"/>
    </source>
</evidence>
<dbReference type="PANTHER" id="PTHR46766:SF1">
    <property type="entry name" value="GLUTAMINE-RICH PROTEIN 2"/>
    <property type="match status" value="1"/>
</dbReference>
<feature type="domain" description="PPE" evidence="3">
    <location>
        <begin position="1"/>
        <end position="162"/>
    </location>
</feature>
<evidence type="ECO:0000313" key="4">
    <source>
        <dbReference type="EMBL" id="KKB98391.1"/>
    </source>
</evidence>
<dbReference type="STRING" id="342002.BST15_10655"/>
<comment type="caution">
    <text evidence="4">The sequence shown here is derived from an EMBL/GenBank/DDBJ whole genome shotgun (WGS) entry which is preliminary data.</text>
</comment>
<dbReference type="Pfam" id="PF00823">
    <property type="entry name" value="PPE"/>
    <property type="match status" value="1"/>
</dbReference>
<evidence type="ECO:0000259" key="3">
    <source>
        <dbReference type="Pfam" id="PF00823"/>
    </source>
</evidence>
<dbReference type="PATRIC" id="fig|342002.3.peg.3254"/>
<sequence>MATPPEIHSAMLSSGPGPGSLLAAAEQWQQLSIVYEDTAAELTRVLGTVATSQWRGPSASEYLAAHTPYLTWLQQAAAASATTAAQHQTAAWAYSGALAAMPSLEELGANHAIHAVLLATNFFGVNTVPIAANEADYTRMWVQAAETMTVYHGTATAALAAAPHIPPAPAIVANPAAATENASAAEGGWLQDLTRQLADLLGASGQIEELLRLFEKFFENLGFNPVIAGFLAVVALIAYDVLWYPYYASYGLLLLPFFAPALSALSALKLLPLLLSQQVTADQLPDLVAASVGEAGPDLPAAMAVAPPAAAGTSAGAATTASPATINAPVTPSVEGVGAILGYLVSGWGPPGVRSGPTTGMPASETAVAVRRATAEVPATTQIRSQRIRRSRDRARMHAYRYEFLQATETVVAAPPDAIPAAVPSTRATGLAGRTDKDHTRLVPLLPTSWLATDQVEQLTQLMDGEEET</sequence>
<protein>
    <recommendedName>
        <fullName evidence="3">PPE domain-containing protein</fullName>
    </recommendedName>
</protein>